<organism evidence="13 14">
    <name type="scientific">Pelodiscus sinensis</name>
    <name type="common">Chinese softshell turtle</name>
    <name type="synonym">Trionyx sinensis</name>
    <dbReference type="NCBI Taxonomy" id="13735"/>
    <lineage>
        <taxon>Eukaryota</taxon>
        <taxon>Metazoa</taxon>
        <taxon>Chordata</taxon>
        <taxon>Craniata</taxon>
        <taxon>Vertebrata</taxon>
        <taxon>Euteleostomi</taxon>
        <taxon>Archelosauria</taxon>
        <taxon>Testudinata</taxon>
        <taxon>Testudines</taxon>
        <taxon>Cryptodira</taxon>
        <taxon>Trionychia</taxon>
        <taxon>Trionychidae</taxon>
        <taxon>Pelodiscus</taxon>
    </lineage>
</organism>
<reference evidence="13" key="4">
    <citation type="submission" date="2025-09" db="UniProtKB">
        <authorList>
            <consortium name="Ensembl"/>
        </authorList>
    </citation>
    <scope>IDENTIFICATION</scope>
</reference>
<keyword evidence="10" id="KW-0393">Immunoglobulin domain</keyword>
<keyword evidence="5" id="KW-0732">Signal</keyword>
<dbReference type="PROSITE" id="PS50835">
    <property type="entry name" value="IG_LIKE"/>
    <property type="match status" value="2"/>
</dbReference>
<evidence type="ECO:0000256" key="3">
    <source>
        <dbReference type="ARBA" id="ARBA00022475"/>
    </source>
</evidence>
<dbReference type="InterPro" id="IPR007110">
    <property type="entry name" value="Ig-like_dom"/>
</dbReference>
<evidence type="ECO:0000256" key="6">
    <source>
        <dbReference type="ARBA" id="ARBA00022859"/>
    </source>
</evidence>
<sequence length="241" mass="26340">QVQLVESGGDVKKPGDSLRLSCKASGFTFSSYWMLWVRQAPGKGPEWVAAIEYDGDRIFYLDAVKGRFTISRDNPNNLLSLQMTGLKPEDTARYYCARGRPRFSYTGSQPEANSLACCHGGSGSGLRAQIQLVQSGAETKKPGEAVKMSCKGSGYTFTSYSIHWIRQAPGKGLVYIGWINTDTGAPTYADSFKGKVTMTLDKSSSTAFLQVSSLQAGDTAVYYCARHSERTGGRHRRVLLC</sequence>
<dbReference type="STRING" id="13735.ENSPSIP00000003043"/>
<dbReference type="PANTHER" id="PTHR23266">
    <property type="entry name" value="IMMUNOGLOBULIN HEAVY CHAIN"/>
    <property type="match status" value="1"/>
</dbReference>
<reference evidence="13" key="3">
    <citation type="submission" date="2025-08" db="UniProtKB">
        <authorList>
            <consortium name="Ensembl"/>
        </authorList>
    </citation>
    <scope>IDENTIFICATION</scope>
</reference>
<dbReference type="InterPro" id="IPR013106">
    <property type="entry name" value="Ig_V-set"/>
</dbReference>
<dbReference type="GO" id="GO:0019814">
    <property type="term" value="C:immunoglobulin complex"/>
    <property type="evidence" value="ECO:0007669"/>
    <property type="project" value="UniProtKB-KW"/>
</dbReference>
<dbReference type="AlphaFoldDB" id="K7F4T3"/>
<evidence type="ECO:0000313" key="13">
    <source>
        <dbReference type="Ensembl" id="ENSPSIP00000003043.1"/>
    </source>
</evidence>
<dbReference type="EMBL" id="AGCU01057432">
    <property type="status" value="NOT_ANNOTATED_CDS"/>
    <property type="molecule type" value="Genomic_DNA"/>
</dbReference>
<dbReference type="GO" id="GO:0005886">
    <property type="term" value="C:plasma membrane"/>
    <property type="evidence" value="ECO:0007669"/>
    <property type="project" value="UniProtKB-SubCell"/>
</dbReference>
<dbReference type="InterPro" id="IPR013783">
    <property type="entry name" value="Ig-like_fold"/>
</dbReference>
<evidence type="ECO:0000256" key="11">
    <source>
        <dbReference type="ARBA" id="ARBA00043265"/>
    </source>
</evidence>
<protein>
    <recommendedName>
        <fullName evidence="12">Ig-like domain-containing protein</fullName>
    </recommendedName>
</protein>
<keyword evidence="3" id="KW-1003">Cell membrane</keyword>
<dbReference type="GO" id="GO:0002250">
    <property type="term" value="P:adaptive immune response"/>
    <property type="evidence" value="ECO:0007669"/>
    <property type="project" value="UniProtKB-KW"/>
</dbReference>
<evidence type="ECO:0000256" key="9">
    <source>
        <dbReference type="ARBA" id="ARBA00023157"/>
    </source>
</evidence>
<dbReference type="InterPro" id="IPR036179">
    <property type="entry name" value="Ig-like_dom_sf"/>
</dbReference>
<reference evidence="14" key="2">
    <citation type="journal article" date="2013" name="Nat. Genet.">
        <title>The draft genomes of soft-shell turtle and green sea turtle yield insights into the development and evolution of the turtle-specific body plan.</title>
        <authorList>
            <person name="Wang Z."/>
            <person name="Pascual-Anaya J."/>
            <person name="Zadissa A."/>
            <person name="Li W."/>
            <person name="Niimura Y."/>
            <person name="Huang Z."/>
            <person name="Li C."/>
            <person name="White S."/>
            <person name="Xiong Z."/>
            <person name="Fang D."/>
            <person name="Wang B."/>
            <person name="Ming Y."/>
            <person name="Chen Y."/>
            <person name="Zheng Y."/>
            <person name="Kuraku S."/>
            <person name="Pignatelli M."/>
            <person name="Herrero J."/>
            <person name="Beal K."/>
            <person name="Nozawa M."/>
            <person name="Li Q."/>
            <person name="Wang J."/>
            <person name="Zhang H."/>
            <person name="Yu L."/>
            <person name="Shigenobu S."/>
            <person name="Wang J."/>
            <person name="Liu J."/>
            <person name="Flicek P."/>
            <person name="Searle S."/>
            <person name="Wang J."/>
            <person name="Kuratani S."/>
            <person name="Yin Y."/>
            <person name="Aken B."/>
            <person name="Zhang G."/>
            <person name="Irie N."/>
        </authorList>
    </citation>
    <scope>NUCLEOTIDE SEQUENCE [LARGE SCALE GENOMIC DNA]</scope>
    <source>
        <strain evidence="14">Daiwa-1</strain>
    </source>
</reference>
<dbReference type="InterPro" id="IPR003599">
    <property type="entry name" value="Ig_sub"/>
</dbReference>
<keyword evidence="4" id="KW-0964">Secreted</keyword>
<dbReference type="Proteomes" id="UP000007267">
    <property type="component" value="Unassembled WGS sequence"/>
</dbReference>
<evidence type="ECO:0000256" key="10">
    <source>
        <dbReference type="ARBA" id="ARBA00023319"/>
    </source>
</evidence>
<evidence type="ECO:0000256" key="2">
    <source>
        <dbReference type="ARBA" id="ARBA00004613"/>
    </source>
</evidence>
<keyword evidence="7" id="KW-1064">Adaptive immunity</keyword>
<comment type="subcellular location">
    <subcellularLocation>
        <location evidence="1">Cell membrane</location>
    </subcellularLocation>
    <subcellularLocation>
        <location evidence="2">Secreted</location>
    </subcellularLocation>
</comment>
<dbReference type="Ensembl" id="ENSPSIT00000003055.1">
    <property type="protein sequence ID" value="ENSPSIP00000003043.1"/>
    <property type="gene ID" value="ENSPSIG00000002940.1"/>
</dbReference>
<dbReference type="GO" id="GO:0005576">
    <property type="term" value="C:extracellular region"/>
    <property type="evidence" value="ECO:0007669"/>
    <property type="project" value="UniProtKB-SubCell"/>
</dbReference>
<keyword evidence="11" id="KW-1280">Immunoglobulin</keyword>
<feature type="domain" description="Ig-like" evidence="12">
    <location>
        <begin position="1"/>
        <end position="96"/>
    </location>
</feature>
<proteinExistence type="predicted"/>
<dbReference type="Pfam" id="PF07686">
    <property type="entry name" value="V-set"/>
    <property type="match status" value="2"/>
</dbReference>
<dbReference type="FunFam" id="2.60.40.10:FF:002198">
    <property type="entry name" value="Immunoglobulin heavy variable 5-2"/>
    <property type="match status" value="1"/>
</dbReference>
<evidence type="ECO:0000256" key="5">
    <source>
        <dbReference type="ARBA" id="ARBA00022729"/>
    </source>
</evidence>
<dbReference type="SMART" id="SM00409">
    <property type="entry name" value="IG"/>
    <property type="match status" value="2"/>
</dbReference>
<dbReference type="InterPro" id="IPR050199">
    <property type="entry name" value="IgHV"/>
</dbReference>
<reference evidence="14" key="1">
    <citation type="submission" date="2011-10" db="EMBL/GenBank/DDBJ databases">
        <authorList>
            <consortium name="Soft-shell Turtle Genome Consortium"/>
        </authorList>
    </citation>
    <scope>NUCLEOTIDE SEQUENCE [LARGE SCALE GENOMIC DNA]</scope>
    <source>
        <strain evidence="14">Daiwa-1</strain>
    </source>
</reference>
<evidence type="ECO:0000256" key="1">
    <source>
        <dbReference type="ARBA" id="ARBA00004236"/>
    </source>
</evidence>
<name>K7F4T3_PELSI</name>
<evidence type="ECO:0000256" key="7">
    <source>
        <dbReference type="ARBA" id="ARBA00023130"/>
    </source>
</evidence>
<dbReference type="HOGENOM" id="CLU_077975_1_2_1"/>
<keyword evidence="9" id="KW-1015">Disulfide bond</keyword>
<evidence type="ECO:0000313" key="14">
    <source>
        <dbReference type="Proteomes" id="UP000007267"/>
    </source>
</evidence>
<accession>K7F4T3</accession>
<keyword evidence="6" id="KW-0391">Immunity</keyword>
<dbReference type="GeneTree" id="ENSGT01050000244936"/>
<dbReference type="SUPFAM" id="SSF48726">
    <property type="entry name" value="Immunoglobulin"/>
    <property type="match status" value="2"/>
</dbReference>
<keyword evidence="14" id="KW-1185">Reference proteome</keyword>
<evidence type="ECO:0000259" key="12">
    <source>
        <dbReference type="PROSITE" id="PS50835"/>
    </source>
</evidence>
<dbReference type="FunFam" id="2.60.40.10:FF:001072">
    <property type="entry name" value="Immunoglobulin heavy variable V1-24"/>
    <property type="match status" value="1"/>
</dbReference>
<dbReference type="SMART" id="SM00406">
    <property type="entry name" value="IGv"/>
    <property type="match status" value="2"/>
</dbReference>
<evidence type="ECO:0000256" key="8">
    <source>
        <dbReference type="ARBA" id="ARBA00023136"/>
    </source>
</evidence>
<dbReference type="Gene3D" id="2.60.40.10">
    <property type="entry name" value="Immunoglobulins"/>
    <property type="match status" value="2"/>
</dbReference>
<feature type="domain" description="Ig-like" evidence="12">
    <location>
        <begin position="110"/>
        <end position="224"/>
    </location>
</feature>
<keyword evidence="8" id="KW-0472">Membrane</keyword>
<evidence type="ECO:0000256" key="4">
    <source>
        <dbReference type="ARBA" id="ARBA00022525"/>
    </source>
</evidence>
<dbReference type="eggNOG" id="ENOG502S5S3">
    <property type="taxonomic scope" value="Eukaryota"/>
</dbReference>